<reference evidence="3" key="1">
    <citation type="submission" date="2016-10" db="EMBL/GenBank/DDBJ databases">
        <authorList>
            <person name="Varghese N."/>
            <person name="Submissions S."/>
        </authorList>
    </citation>
    <scope>NUCLEOTIDE SEQUENCE [LARGE SCALE GENOMIC DNA]</scope>
    <source>
        <strain evidence="3">ATCC 25963</strain>
    </source>
</reference>
<dbReference type="Proteomes" id="UP000199400">
    <property type="component" value="Unassembled WGS sequence"/>
</dbReference>
<evidence type="ECO:0000256" key="1">
    <source>
        <dbReference type="SAM" id="MobiDB-lite"/>
    </source>
</evidence>
<gene>
    <name evidence="2" type="ORF">SAMN02745121_03768</name>
</gene>
<evidence type="ECO:0000313" key="2">
    <source>
        <dbReference type="EMBL" id="SFE29729.1"/>
    </source>
</evidence>
<accession>A0A1I1ZDE6</accession>
<evidence type="ECO:0000313" key="3">
    <source>
        <dbReference type="Proteomes" id="UP000199400"/>
    </source>
</evidence>
<keyword evidence="3" id="KW-1185">Reference proteome</keyword>
<sequence length="234" mass="23713">MVLAAAPRTGPASPAVAAEHPTAAARPRLAGGPASLATTVEPAPPVDTRESAPGVTVEPAPSVVTREHAPPVVTGEPVGAERASPLATAEPAALLTTAEPVSPVATVEPAAPVARPRDGGTVGEPASSPAADPLAREAELIAGVRAAIDAGRTDDALAGLRRHQRDFPAGVLLRERLGLRALALCRSERASEGRSEAEAFLRAHADSALAARVRLDCHLPAPAEPRPQKNSSAP</sequence>
<organism evidence="2 3">
    <name type="scientific">Nannocystis exedens</name>
    <dbReference type="NCBI Taxonomy" id="54"/>
    <lineage>
        <taxon>Bacteria</taxon>
        <taxon>Pseudomonadati</taxon>
        <taxon>Myxococcota</taxon>
        <taxon>Polyangia</taxon>
        <taxon>Nannocystales</taxon>
        <taxon>Nannocystaceae</taxon>
        <taxon>Nannocystis</taxon>
    </lineage>
</organism>
<dbReference type="STRING" id="54.SAMN02745121_03768"/>
<protein>
    <submittedName>
        <fullName evidence="2">Uncharacterized protein</fullName>
    </submittedName>
</protein>
<feature type="region of interest" description="Disordered" evidence="1">
    <location>
        <begin position="1"/>
        <end position="132"/>
    </location>
</feature>
<feature type="compositionally biased region" description="Low complexity" evidence="1">
    <location>
        <begin position="85"/>
        <end position="114"/>
    </location>
</feature>
<proteinExistence type="predicted"/>
<name>A0A1I1ZDE6_9BACT</name>
<dbReference type="EMBL" id="FOMX01000011">
    <property type="protein sequence ID" value="SFE29729.1"/>
    <property type="molecule type" value="Genomic_DNA"/>
</dbReference>
<feature type="compositionally biased region" description="Low complexity" evidence="1">
    <location>
        <begin position="12"/>
        <end position="34"/>
    </location>
</feature>
<dbReference type="RefSeq" id="WP_096332696.1">
    <property type="nucleotide sequence ID" value="NZ_FOMX01000011.1"/>
</dbReference>
<dbReference type="AlphaFoldDB" id="A0A1I1ZDE6"/>